<organism evidence="1 2">
    <name type="scientific">Harryflintia acetispora</name>
    <dbReference type="NCBI Taxonomy" id="1849041"/>
    <lineage>
        <taxon>Bacteria</taxon>
        <taxon>Bacillati</taxon>
        <taxon>Bacillota</taxon>
        <taxon>Clostridia</taxon>
        <taxon>Eubacteriales</taxon>
        <taxon>Oscillospiraceae</taxon>
        <taxon>Harryflintia</taxon>
    </lineage>
</organism>
<dbReference type="EMBL" id="SLUK01000006">
    <property type="protein sequence ID" value="TCL43244.1"/>
    <property type="molecule type" value="Genomic_DNA"/>
</dbReference>
<dbReference type="RefSeq" id="WP_143533549.1">
    <property type="nucleotide sequence ID" value="NZ_SLUK01000006.1"/>
</dbReference>
<keyword evidence="2" id="KW-1185">Reference proteome</keyword>
<dbReference type="AlphaFoldDB" id="A0A9X8UJ17"/>
<protein>
    <submittedName>
        <fullName evidence="1">Uncharacterized protein</fullName>
    </submittedName>
</protein>
<sequence length="124" mass="13673">MACNCACNRACSSACNCISECVAEDTVRSESNCRGACLCEKNGPCDTAANIQAMDENRCPCPCVDCTPIVVEPTPEEILIERNYQPCTDPNGVTTLYPEVCRNTFWPSFAHPRWLCCSDLYCQN</sequence>
<name>A0A9X8UJ17_9FIRM</name>
<gene>
    <name evidence="1" type="ORF">EDD78_106104</name>
</gene>
<comment type="caution">
    <text evidence="1">The sequence shown here is derived from an EMBL/GenBank/DDBJ whole genome shotgun (WGS) entry which is preliminary data.</text>
</comment>
<evidence type="ECO:0000313" key="2">
    <source>
        <dbReference type="Proteomes" id="UP000294682"/>
    </source>
</evidence>
<accession>A0A9X8UJ17</accession>
<reference evidence="1 2" key="1">
    <citation type="submission" date="2019-03" db="EMBL/GenBank/DDBJ databases">
        <title>Genomic Encyclopedia of Type Strains, Phase IV (KMG-IV): sequencing the most valuable type-strain genomes for metagenomic binning, comparative biology and taxonomic classification.</title>
        <authorList>
            <person name="Goeker M."/>
        </authorList>
    </citation>
    <scope>NUCLEOTIDE SEQUENCE [LARGE SCALE GENOMIC DNA]</scope>
    <source>
        <strain evidence="1 2">DSM 100433</strain>
    </source>
</reference>
<dbReference type="Proteomes" id="UP000294682">
    <property type="component" value="Unassembled WGS sequence"/>
</dbReference>
<dbReference type="OrthoDB" id="1861693at2"/>
<proteinExistence type="predicted"/>
<evidence type="ECO:0000313" key="1">
    <source>
        <dbReference type="EMBL" id="TCL43244.1"/>
    </source>
</evidence>